<dbReference type="PROSITE" id="PS50930">
    <property type="entry name" value="HTH_LYTTR"/>
    <property type="match status" value="1"/>
</dbReference>
<dbReference type="Proteomes" id="UP000501568">
    <property type="component" value="Chromosome"/>
</dbReference>
<dbReference type="GO" id="GO:0003677">
    <property type="term" value="F:DNA binding"/>
    <property type="evidence" value="ECO:0007669"/>
    <property type="project" value="InterPro"/>
</dbReference>
<accession>A0A6G6Y253</accession>
<evidence type="ECO:0000313" key="4">
    <source>
        <dbReference type="EMBL" id="QIG78979.1"/>
    </source>
</evidence>
<organism evidence="4 5">
    <name type="scientific">Stakelama tenebrarum</name>
    <dbReference type="NCBI Taxonomy" id="2711215"/>
    <lineage>
        <taxon>Bacteria</taxon>
        <taxon>Pseudomonadati</taxon>
        <taxon>Pseudomonadota</taxon>
        <taxon>Alphaproteobacteria</taxon>
        <taxon>Sphingomonadales</taxon>
        <taxon>Sphingomonadaceae</taxon>
        <taxon>Stakelama</taxon>
    </lineage>
</organism>
<dbReference type="RefSeq" id="WP_165325980.1">
    <property type="nucleotide sequence ID" value="NZ_CP049109.1"/>
</dbReference>
<evidence type="ECO:0000313" key="5">
    <source>
        <dbReference type="Proteomes" id="UP000501568"/>
    </source>
</evidence>
<feature type="transmembrane region" description="Helical" evidence="2">
    <location>
        <begin position="127"/>
        <end position="147"/>
    </location>
</feature>
<gene>
    <name evidence="4" type="ORF">G5C33_03710</name>
</gene>
<feature type="transmembrane region" description="Helical" evidence="2">
    <location>
        <begin position="57"/>
        <end position="82"/>
    </location>
</feature>
<keyword evidence="2" id="KW-1133">Transmembrane helix</keyword>
<dbReference type="AlphaFoldDB" id="A0A6G6Y253"/>
<feature type="transmembrane region" description="Helical" evidence="2">
    <location>
        <begin position="94"/>
        <end position="115"/>
    </location>
</feature>
<dbReference type="Gene3D" id="2.40.50.1020">
    <property type="entry name" value="LytTr DNA-binding domain"/>
    <property type="match status" value="1"/>
</dbReference>
<keyword evidence="2" id="KW-0472">Membrane</keyword>
<evidence type="ECO:0000259" key="3">
    <source>
        <dbReference type="PROSITE" id="PS50930"/>
    </source>
</evidence>
<proteinExistence type="predicted"/>
<feature type="region of interest" description="Disordered" evidence="1">
    <location>
        <begin position="1"/>
        <end position="21"/>
    </location>
</feature>
<evidence type="ECO:0000256" key="2">
    <source>
        <dbReference type="SAM" id="Phobius"/>
    </source>
</evidence>
<keyword evidence="5" id="KW-1185">Reference proteome</keyword>
<dbReference type="EMBL" id="CP049109">
    <property type="protein sequence ID" value="QIG78979.1"/>
    <property type="molecule type" value="Genomic_DNA"/>
</dbReference>
<dbReference type="SMART" id="SM00850">
    <property type="entry name" value="LytTR"/>
    <property type="match status" value="1"/>
</dbReference>
<reference evidence="4 5" key="1">
    <citation type="submission" date="2020-02" db="EMBL/GenBank/DDBJ databases">
        <authorList>
            <person name="Zheng R.K."/>
            <person name="Sun C.M."/>
        </authorList>
    </citation>
    <scope>NUCLEOTIDE SEQUENCE [LARGE SCALE GENOMIC DNA]</scope>
    <source>
        <strain evidence="5">zrk23</strain>
    </source>
</reference>
<dbReference type="InterPro" id="IPR007492">
    <property type="entry name" value="LytTR_DNA-bd_dom"/>
</dbReference>
<name>A0A6G6Y253_9SPHN</name>
<sequence>MREMQRFATGASRMAERARPDAATRQRRGFVIVGVAALLMTITGAFGTHEVPILPRLAYWMIIMVSGAMIGIGVTAMIVGWGRFAHRPWIEGSIISVAIALPLTLVVIGCSIAFFGGGGRIGPQTVAFQFVMVLAITAVITAVNYAIGGQAEPDAPLPAEPEQQHPVRPRLADRLPPHLRGADIHAVAAEDHYLRVHTDAGSDLILLRLTDAIVELDGIEGARTHRSWWVARDAIRSVERGDGRAELTLPGGVTAPVSRSFYPALRDAGWFD</sequence>
<dbReference type="Pfam" id="PF04397">
    <property type="entry name" value="LytTR"/>
    <property type="match status" value="1"/>
</dbReference>
<keyword evidence="2" id="KW-0812">Transmembrane</keyword>
<dbReference type="KEGG" id="spzr:G5C33_03710"/>
<evidence type="ECO:0000256" key="1">
    <source>
        <dbReference type="SAM" id="MobiDB-lite"/>
    </source>
</evidence>
<protein>
    <recommendedName>
        <fullName evidence="3">HTH LytTR-type domain-containing protein</fullName>
    </recommendedName>
</protein>
<feature type="domain" description="HTH LytTR-type" evidence="3">
    <location>
        <begin position="179"/>
        <end position="271"/>
    </location>
</feature>